<gene>
    <name evidence="1" type="ORF">AWC19_20975</name>
</gene>
<dbReference type="EMBL" id="LQPJ01000146">
    <property type="protein sequence ID" value="ORW17416.1"/>
    <property type="molecule type" value="Genomic_DNA"/>
</dbReference>
<name>A0A1X1Z294_9MYCO</name>
<accession>A0A1X1Z294</accession>
<dbReference type="Proteomes" id="UP000193529">
    <property type="component" value="Unassembled WGS sequence"/>
</dbReference>
<reference evidence="1 2" key="1">
    <citation type="submission" date="2016-01" db="EMBL/GenBank/DDBJ databases">
        <title>The new phylogeny of the genus Mycobacterium.</title>
        <authorList>
            <person name="Tarcisio F."/>
            <person name="Conor M."/>
            <person name="Antonella G."/>
            <person name="Elisabetta G."/>
            <person name="Giulia F.S."/>
            <person name="Sara T."/>
            <person name="Anna F."/>
            <person name="Clotilde B."/>
            <person name="Roberto B."/>
            <person name="Veronica D.S."/>
            <person name="Fabio R."/>
            <person name="Monica P."/>
            <person name="Olivier J."/>
            <person name="Enrico T."/>
            <person name="Nicola S."/>
        </authorList>
    </citation>
    <scope>NUCLEOTIDE SEQUENCE [LARGE SCALE GENOMIC DNA]</scope>
    <source>
        <strain evidence="1 2">DSM 44572</strain>
    </source>
</reference>
<dbReference type="AlphaFoldDB" id="A0A1X1Z294"/>
<dbReference type="STRING" id="153971.AWC19_20975"/>
<comment type="caution">
    <text evidence="1">The sequence shown here is derived from an EMBL/GenBank/DDBJ whole genome shotgun (WGS) entry which is preliminary data.</text>
</comment>
<keyword evidence="2" id="KW-1185">Reference proteome</keyword>
<evidence type="ECO:0000313" key="2">
    <source>
        <dbReference type="Proteomes" id="UP000193529"/>
    </source>
</evidence>
<sequence length="258" mass="28796">MSVSQLEENVAAMERAYDDAEPPSGLTPIDAAFARERAEKTRSALLPVLQTRRGILGKIRQDVYDYLISVEMDLLAGKANSDIFRRAQLYINEALRKYAPEALDMFVAAQERLSSGTSEDYAHALTSCRRVIKELADALYPATGEDVEGIDGVKRGMTDERYKNRLTEYVRTQVEGTRQRRTVMQIVSDLYTRLNALDGLASKGVHDKITQAEAETCVVWTYMLAGDIVRIADGTCAVGRNRLKLLASRQRAVWVTNG</sequence>
<organism evidence="1 2">
    <name type="scientific">Mycobacterium palustre</name>
    <dbReference type="NCBI Taxonomy" id="153971"/>
    <lineage>
        <taxon>Bacteria</taxon>
        <taxon>Bacillati</taxon>
        <taxon>Actinomycetota</taxon>
        <taxon>Actinomycetes</taxon>
        <taxon>Mycobacteriales</taxon>
        <taxon>Mycobacteriaceae</taxon>
        <taxon>Mycobacterium</taxon>
        <taxon>Mycobacterium simiae complex</taxon>
    </lineage>
</organism>
<evidence type="ECO:0000313" key="1">
    <source>
        <dbReference type="EMBL" id="ORW17416.1"/>
    </source>
</evidence>
<proteinExistence type="predicted"/>
<protein>
    <submittedName>
        <fullName evidence="1">Uncharacterized protein</fullName>
    </submittedName>
</protein>